<organism evidence="1 2">
    <name type="scientific">Luteolibacter soli</name>
    <dbReference type="NCBI Taxonomy" id="3135280"/>
    <lineage>
        <taxon>Bacteria</taxon>
        <taxon>Pseudomonadati</taxon>
        <taxon>Verrucomicrobiota</taxon>
        <taxon>Verrucomicrobiia</taxon>
        <taxon>Verrucomicrobiales</taxon>
        <taxon>Verrucomicrobiaceae</taxon>
        <taxon>Luteolibacter</taxon>
    </lineage>
</organism>
<reference evidence="1 2" key="1">
    <citation type="submission" date="2024-04" db="EMBL/GenBank/DDBJ databases">
        <title>Luteolibacter sp. isolated from soil.</title>
        <authorList>
            <person name="An J."/>
        </authorList>
    </citation>
    <scope>NUCLEOTIDE SEQUENCE [LARGE SCALE GENOMIC DNA]</scope>
    <source>
        <strain evidence="1 2">Y139</strain>
    </source>
</reference>
<proteinExistence type="predicted"/>
<keyword evidence="2" id="KW-1185">Reference proteome</keyword>
<comment type="caution">
    <text evidence="1">The sequence shown here is derived from an EMBL/GenBank/DDBJ whole genome shotgun (WGS) entry which is preliminary data.</text>
</comment>
<protein>
    <submittedName>
        <fullName evidence="1">Uncharacterized protein</fullName>
    </submittedName>
</protein>
<accession>A0ABU9AY10</accession>
<evidence type="ECO:0000313" key="2">
    <source>
        <dbReference type="Proteomes" id="UP001371305"/>
    </source>
</evidence>
<name>A0ABU9AY10_9BACT</name>
<gene>
    <name evidence="1" type="ORF">WKV53_13495</name>
</gene>
<dbReference type="RefSeq" id="WP_341405131.1">
    <property type="nucleotide sequence ID" value="NZ_JBBUKT010000004.1"/>
</dbReference>
<dbReference type="Proteomes" id="UP001371305">
    <property type="component" value="Unassembled WGS sequence"/>
</dbReference>
<dbReference type="EMBL" id="JBBUKT010000004">
    <property type="protein sequence ID" value="MEK7951525.1"/>
    <property type="molecule type" value="Genomic_DNA"/>
</dbReference>
<sequence length="73" mass="7648">MTVTIEVVNEAGGSSLRRRILLHSGDYPTSGKLEDAAVEFIRASCTANEKALDDHHAATSGVGAVRVLSPGLK</sequence>
<evidence type="ECO:0000313" key="1">
    <source>
        <dbReference type="EMBL" id="MEK7951525.1"/>
    </source>
</evidence>